<name>A0A922CUB8_MANSE</name>
<organism evidence="1 2">
    <name type="scientific">Manduca sexta</name>
    <name type="common">Tobacco hawkmoth</name>
    <name type="synonym">Tobacco hornworm</name>
    <dbReference type="NCBI Taxonomy" id="7130"/>
    <lineage>
        <taxon>Eukaryota</taxon>
        <taxon>Metazoa</taxon>
        <taxon>Ecdysozoa</taxon>
        <taxon>Arthropoda</taxon>
        <taxon>Hexapoda</taxon>
        <taxon>Insecta</taxon>
        <taxon>Pterygota</taxon>
        <taxon>Neoptera</taxon>
        <taxon>Endopterygota</taxon>
        <taxon>Lepidoptera</taxon>
        <taxon>Glossata</taxon>
        <taxon>Ditrysia</taxon>
        <taxon>Bombycoidea</taxon>
        <taxon>Sphingidae</taxon>
        <taxon>Sphinginae</taxon>
        <taxon>Sphingini</taxon>
        <taxon>Manduca</taxon>
    </lineage>
</organism>
<dbReference type="EMBL" id="JH668635">
    <property type="protein sequence ID" value="KAG6459740.1"/>
    <property type="molecule type" value="Genomic_DNA"/>
</dbReference>
<reference evidence="1" key="1">
    <citation type="journal article" date="2016" name="Insect Biochem. Mol. Biol.">
        <title>Multifaceted biological insights from a draft genome sequence of the tobacco hornworm moth, Manduca sexta.</title>
        <authorList>
            <person name="Kanost M.R."/>
            <person name="Arrese E.L."/>
            <person name="Cao X."/>
            <person name="Chen Y.R."/>
            <person name="Chellapilla S."/>
            <person name="Goldsmith M.R."/>
            <person name="Grosse-Wilde E."/>
            <person name="Heckel D.G."/>
            <person name="Herndon N."/>
            <person name="Jiang H."/>
            <person name="Papanicolaou A."/>
            <person name="Qu J."/>
            <person name="Soulages J.L."/>
            <person name="Vogel H."/>
            <person name="Walters J."/>
            <person name="Waterhouse R.M."/>
            <person name="Ahn S.J."/>
            <person name="Almeida F.C."/>
            <person name="An C."/>
            <person name="Aqrawi P."/>
            <person name="Bretschneider A."/>
            <person name="Bryant W.B."/>
            <person name="Bucks S."/>
            <person name="Chao H."/>
            <person name="Chevignon G."/>
            <person name="Christen J.M."/>
            <person name="Clarke D.F."/>
            <person name="Dittmer N.T."/>
            <person name="Ferguson L.C.F."/>
            <person name="Garavelou S."/>
            <person name="Gordon K.H.J."/>
            <person name="Gunaratna R.T."/>
            <person name="Han Y."/>
            <person name="Hauser F."/>
            <person name="He Y."/>
            <person name="Heidel-Fischer H."/>
            <person name="Hirsh A."/>
            <person name="Hu Y."/>
            <person name="Jiang H."/>
            <person name="Kalra D."/>
            <person name="Klinner C."/>
            <person name="Konig C."/>
            <person name="Kovar C."/>
            <person name="Kroll A.R."/>
            <person name="Kuwar S.S."/>
            <person name="Lee S.L."/>
            <person name="Lehman R."/>
            <person name="Li K."/>
            <person name="Li Z."/>
            <person name="Liang H."/>
            <person name="Lovelace S."/>
            <person name="Lu Z."/>
            <person name="Mansfield J.H."/>
            <person name="McCulloch K.J."/>
            <person name="Mathew T."/>
            <person name="Morton B."/>
            <person name="Muzny D.M."/>
            <person name="Neunemann D."/>
            <person name="Ongeri F."/>
            <person name="Pauchet Y."/>
            <person name="Pu L.L."/>
            <person name="Pyrousis I."/>
            <person name="Rao X.J."/>
            <person name="Redding A."/>
            <person name="Roesel C."/>
            <person name="Sanchez-Gracia A."/>
            <person name="Schaack S."/>
            <person name="Shukla A."/>
            <person name="Tetreau G."/>
            <person name="Wang Y."/>
            <person name="Xiong G.H."/>
            <person name="Traut W."/>
            <person name="Walsh T.K."/>
            <person name="Worley K.C."/>
            <person name="Wu D."/>
            <person name="Wu W."/>
            <person name="Wu Y.Q."/>
            <person name="Zhang X."/>
            <person name="Zou Z."/>
            <person name="Zucker H."/>
            <person name="Briscoe A.D."/>
            <person name="Burmester T."/>
            <person name="Clem R.J."/>
            <person name="Feyereisen R."/>
            <person name="Grimmelikhuijzen C.J.P."/>
            <person name="Hamodrakas S.J."/>
            <person name="Hansson B.S."/>
            <person name="Huguet E."/>
            <person name="Jermiin L.S."/>
            <person name="Lan Q."/>
            <person name="Lehman H.K."/>
            <person name="Lorenzen M."/>
            <person name="Merzendorfer H."/>
            <person name="Michalopoulos I."/>
            <person name="Morton D.B."/>
            <person name="Muthukrishnan S."/>
            <person name="Oakeshott J.G."/>
            <person name="Palmer W."/>
            <person name="Park Y."/>
            <person name="Passarelli A.L."/>
            <person name="Rozas J."/>
            <person name="Schwartz L.M."/>
            <person name="Smith W."/>
            <person name="Southgate A."/>
            <person name="Vilcinskas A."/>
            <person name="Vogt R."/>
            <person name="Wang P."/>
            <person name="Werren J."/>
            <person name="Yu X.Q."/>
            <person name="Zhou J.J."/>
            <person name="Brown S.J."/>
            <person name="Scherer S.E."/>
            <person name="Richards S."/>
            <person name="Blissard G.W."/>
        </authorList>
    </citation>
    <scope>NUCLEOTIDE SEQUENCE</scope>
</reference>
<sequence>MGILSQSTLGWCREDGGRRRCRCARTLAPARLSRPPCLHRATRAKTRAVGARPPVVQTALAAPTAPAEMASRLAASHAARVAIKNKSS</sequence>
<proteinExistence type="predicted"/>
<protein>
    <submittedName>
        <fullName evidence="1">Uncharacterized protein</fullName>
    </submittedName>
</protein>
<dbReference type="Proteomes" id="UP000791440">
    <property type="component" value="Unassembled WGS sequence"/>
</dbReference>
<comment type="caution">
    <text evidence="1">The sequence shown here is derived from an EMBL/GenBank/DDBJ whole genome shotgun (WGS) entry which is preliminary data.</text>
</comment>
<reference evidence="1" key="2">
    <citation type="submission" date="2020-12" db="EMBL/GenBank/DDBJ databases">
        <authorList>
            <person name="Kanost M."/>
        </authorList>
    </citation>
    <scope>NUCLEOTIDE SEQUENCE</scope>
</reference>
<evidence type="ECO:0000313" key="2">
    <source>
        <dbReference type="Proteomes" id="UP000791440"/>
    </source>
</evidence>
<gene>
    <name evidence="1" type="ORF">O3G_MSEX011564</name>
</gene>
<dbReference type="AlphaFoldDB" id="A0A922CUB8"/>
<accession>A0A922CUB8</accession>
<keyword evidence="2" id="KW-1185">Reference proteome</keyword>
<evidence type="ECO:0000313" key="1">
    <source>
        <dbReference type="EMBL" id="KAG6459740.1"/>
    </source>
</evidence>